<dbReference type="SUPFAM" id="SSF48179">
    <property type="entry name" value="6-phosphogluconate dehydrogenase C-terminal domain-like"/>
    <property type="match status" value="1"/>
</dbReference>
<dbReference type="InterPro" id="IPR008927">
    <property type="entry name" value="6-PGluconate_DH-like_C_sf"/>
</dbReference>
<gene>
    <name evidence="7" type="ORF">SAMN05216227_1008103</name>
</gene>
<evidence type="ECO:0000259" key="5">
    <source>
        <dbReference type="Pfam" id="PF03446"/>
    </source>
</evidence>
<dbReference type="Pfam" id="PF03446">
    <property type="entry name" value="NAD_binding_2"/>
    <property type="match status" value="1"/>
</dbReference>
<dbReference type="InterPro" id="IPR036291">
    <property type="entry name" value="NAD(P)-bd_dom_sf"/>
</dbReference>
<dbReference type="GO" id="GO:0016491">
    <property type="term" value="F:oxidoreductase activity"/>
    <property type="evidence" value="ECO:0007669"/>
    <property type="project" value="UniProtKB-KW"/>
</dbReference>
<dbReference type="InterPro" id="IPR015815">
    <property type="entry name" value="HIBADH-related"/>
</dbReference>
<name>A0A1H8EAW4_9RHOB</name>
<evidence type="ECO:0000256" key="3">
    <source>
        <dbReference type="ARBA" id="ARBA00023027"/>
    </source>
</evidence>
<dbReference type="Gene3D" id="3.40.50.720">
    <property type="entry name" value="NAD(P)-binding Rossmann-like Domain"/>
    <property type="match status" value="1"/>
</dbReference>
<comment type="similarity">
    <text evidence="1">Belongs to the HIBADH-related family.</text>
</comment>
<dbReference type="PANTHER" id="PTHR43060:SF15">
    <property type="entry name" value="3-HYDROXYISOBUTYRATE DEHYDROGENASE-LIKE 1, MITOCHONDRIAL-RELATED"/>
    <property type="match status" value="1"/>
</dbReference>
<dbReference type="Proteomes" id="UP000183002">
    <property type="component" value="Unassembled WGS sequence"/>
</dbReference>
<evidence type="ECO:0000256" key="2">
    <source>
        <dbReference type="ARBA" id="ARBA00023002"/>
    </source>
</evidence>
<feature type="active site" evidence="4">
    <location>
        <position position="174"/>
    </location>
</feature>
<dbReference type="RefSeq" id="WP_050520113.1">
    <property type="nucleotide sequence ID" value="NZ_FOCO01000008.1"/>
</dbReference>
<dbReference type="InterPro" id="IPR006115">
    <property type="entry name" value="6PGDH_NADP-bd"/>
</dbReference>
<evidence type="ECO:0000313" key="8">
    <source>
        <dbReference type="Proteomes" id="UP000183002"/>
    </source>
</evidence>
<proteinExistence type="inferred from homology"/>
<feature type="domain" description="3-hydroxyisobutyrate dehydrogenase-like NAD-binding" evidence="6">
    <location>
        <begin position="168"/>
        <end position="279"/>
    </location>
</feature>
<dbReference type="PROSITE" id="PS00895">
    <property type="entry name" value="3_HYDROXYISOBUT_DH"/>
    <property type="match status" value="1"/>
</dbReference>
<evidence type="ECO:0000259" key="6">
    <source>
        <dbReference type="Pfam" id="PF14833"/>
    </source>
</evidence>
<dbReference type="PIRSF" id="PIRSF000103">
    <property type="entry name" value="HIBADH"/>
    <property type="match status" value="1"/>
</dbReference>
<sequence>MTKPKIGFIGLGFMGVGMAANLVAKGYPLMVRGNRNRAPIDRLLALGAVEASSPRAMAEACDIIHLCLPDSPAVEAVLRGPDGIMASGKAGLIVIDATTADPNSTVALAAEMGALGMVLVDAPLGRTPAEAEAGTLDAMVGCDDAVLAQIHPVISTWAGNINHMGPVGSAHRMKLVMNFIGMGYAALYSEALVMAVKSGLSPQDVQRVIGSSRLTNGMFDSFMKYAVGRDVNAHKFTIQNAAKDTRYIAGMAMAAGMANPMGAAIRNAFAQAEAAGKGGDYVPSLSDHVAALNGLDLAAAVKKG</sequence>
<evidence type="ECO:0000256" key="1">
    <source>
        <dbReference type="ARBA" id="ARBA00009080"/>
    </source>
</evidence>
<dbReference type="GO" id="GO:0016054">
    <property type="term" value="P:organic acid catabolic process"/>
    <property type="evidence" value="ECO:0007669"/>
    <property type="project" value="UniProtKB-ARBA"/>
</dbReference>
<dbReference type="STRING" id="1077947.SAMN05216227_1008103"/>
<keyword evidence="8" id="KW-1185">Reference proteome</keyword>
<evidence type="ECO:0000256" key="4">
    <source>
        <dbReference type="PIRSR" id="PIRSR000103-1"/>
    </source>
</evidence>
<dbReference type="InterPro" id="IPR002204">
    <property type="entry name" value="3-OH-isobutyrate_DH-rel_CS"/>
</dbReference>
<keyword evidence="2" id="KW-0560">Oxidoreductase</keyword>
<evidence type="ECO:0000313" key="7">
    <source>
        <dbReference type="EMBL" id="SEN15977.1"/>
    </source>
</evidence>
<dbReference type="InterPro" id="IPR029154">
    <property type="entry name" value="HIBADH-like_NADP-bd"/>
</dbReference>
<dbReference type="AlphaFoldDB" id="A0A1H8EAW4"/>
<dbReference type="OrthoDB" id="9812907at2"/>
<dbReference type="Gene3D" id="1.10.1040.10">
    <property type="entry name" value="N-(1-d-carboxylethyl)-l-norvaline Dehydrogenase, domain 2"/>
    <property type="match status" value="1"/>
</dbReference>
<feature type="domain" description="6-phosphogluconate dehydrogenase NADP-binding" evidence="5">
    <location>
        <begin position="5"/>
        <end position="165"/>
    </location>
</feature>
<dbReference type="GO" id="GO:0050661">
    <property type="term" value="F:NADP binding"/>
    <property type="evidence" value="ECO:0007669"/>
    <property type="project" value="InterPro"/>
</dbReference>
<dbReference type="EMBL" id="FOCO01000008">
    <property type="protein sequence ID" value="SEN15977.1"/>
    <property type="molecule type" value="Genomic_DNA"/>
</dbReference>
<dbReference type="Pfam" id="PF14833">
    <property type="entry name" value="NAD_binding_11"/>
    <property type="match status" value="1"/>
</dbReference>
<dbReference type="GO" id="GO:0051287">
    <property type="term" value="F:NAD binding"/>
    <property type="evidence" value="ECO:0007669"/>
    <property type="project" value="InterPro"/>
</dbReference>
<organism evidence="7 8">
    <name type="scientific">Pseudorhodobacter antarcticus</name>
    <dbReference type="NCBI Taxonomy" id="1077947"/>
    <lineage>
        <taxon>Bacteria</taxon>
        <taxon>Pseudomonadati</taxon>
        <taxon>Pseudomonadota</taxon>
        <taxon>Alphaproteobacteria</taxon>
        <taxon>Rhodobacterales</taxon>
        <taxon>Paracoccaceae</taxon>
        <taxon>Pseudorhodobacter</taxon>
    </lineage>
</organism>
<dbReference type="SUPFAM" id="SSF51735">
    <property type="entry name" value="NAD(P)-binding Rossmann-fold domains"/>
    <property type="match status" value="1"/>
</dbReference>
<accession>A0A1H8EAW4</accession>
<protein>
    <recommendedName>
        <fullName evidence="9">3-hydroxyisobutyrate dehydrogenase</fullName>
    </recommendedName>
</protein>
<keyword evidence="3" id="KW-0520">NAD</keyword>
<dbReference type="PANTHER" id="PTHR43060">
    <property type="entry name" value="3-HYDROXYISOBUTYRATE DEHYDROGENASE-LIKE 1, MITOCHONDRIAL-RELATED"/>
    <property type="match status" value="1"/>
</dbReference>
<reference evidence="7 8" key="1">
    <citation type="submission" date="2016-10" db="EMBL/GenBank/DDBJ databases">
        <authorList>
            <person name="de Groot N.N."/>
        </authorList>
    </citation>
    <scope>NUCLEOTIDE SEQUENCE [LARGE SCALE GENOMIC DNA]</scope>
    <source>
        <strain evidence="7 8">CGMCC 1.10836</strain>
    </source>
</reference>
<dbReference type="InterPro" id="IPR013328">
    <property type="entry name" value="6PGD_dom2"/>
</dbReference>
<evidence type="ECO:0008006" key="9">
    <source>
        <dbReference type="Google" id="ProtNLM"/>
    </source>
</evidence>